<dbReference type="Proteomes" id="UP000245252">
    <property type="component" value="Unassembled WGS sequence"/>
</dbReference>
<reference evidence="1 2" key="1">
    <citation type="submission" date="2018-05" db="EMBL/GenBank/DDBJ databases">
        <title>The draft genome of strain NS-104.</title>
        <authorList>
            <person name="Hang P."/>
            <person name="Jiang J."/>
        </authorList>
    </citation>
    <scope>NUCLEOTIDE SEQUENCE [LARGE SCALE GENOMIC DNA]</scope>
    <source>
        <strain evidence="1 2">NS-104</strain>
    </source>
</reference>
<protein>
    <submittedName>
        <fullName evidence="1">Uncharacterized protein</fullName>
    </submittedName>
</protein>
<evidence type="ECO:0000313" key="2">
    <source>
        <dbReference type="Proteomes" id="UP000245252"/>
    </source>
</evidence>
<evidence type="ECO:0000313" key="1">
    <source>
        <dbReference type="EMBL" id="PWE52154.1"/>
    </source>
</evidence>
<name>A0A2U2DFV5_9HYPH</name>
<proteinExistence type="predicted"/>
<organism evidence="1 2">
    <name type="scientific">Metarhizobium album</name>
    <dbReference type="NCBI Taxonomy" id="2182425"/>
    <lineage>
        <taxon>Bacteria</taxon>
        <taxon>Pseudomonadati</taxon>
        <taxon>Pseudomonadota</taxon>
        <taxon>Alphaproteobacteria</taxon>
        <taxon>Hyphomicrobiales</taxon>
        <taxon>Rhizobiaceae</taxon>
        <taxon>Metarhizobium</taxon>
    </lineage>
</organism>
<dbReference type="AlphaFoldDB" id="A0A2U2DFV5"/>
<comment type="caution">
    <text evidence="1">The sequence shown here is derived from an EMBL/GenBank/DDBJ whole genome shotgun (WGS) entry which is preliminary data.</text>
</comment>
<dbReference type="EMBL" id="QFBC01000034">
    <property type="protein sequence ID" value="PWE52154.1"/>
    <property type="molecule type" value="Genomic_DNA"/>
</dbReference>
<dbReference type="RefSeq" id="WP_109462400.1">
    <property type="nucleotide sequence ID" value="NZ_QFBC01000034.1"/>
</dbReference>
<keyword evidence="2" id="KW-1185">Reference proteome</keyword>
<accession>A0A2U2DFV5</accession>
<sequence>MTTPATLSQLIEADPIAPVQRAIVASLKTLMPGISIMLHPGKVDISELIAKTVVKAPGVGIGWTKAKRAGISDGHYNVTVDWIAYVVAEAHVVDAKRVEKEVVGLAIGAGLLKILSDDTAWTWGRAGVMPPDGAGELKPLFTIADAAQGTAYYAVTWSQTVFALGQTHFPTVKGTVDLEHAAINYPTAGELAEMDTWLARDPEDVDA</sequence>
<gene>
    <name evidence="1" type="ORF">DEM27_32665</name>
</gene>
<dbReference type="OrthoDB" id="7842867at2"/>